<evidence type="ECO:0000313" key="2">
    <source>
        <dbReference type="EMBL" id="KYF97986.1"/>
    </source>
</evidence>
<organism evidence="2 3">
    <name type="scientific">Sorangium cellulosum</name>
    <name type="common">Polyangium cellulosum</name>
    <dbReference type="NCBI Taxonomy" id="56"/>
    <lineage>
        <taxon>Bacteria</taxon>
        <taxon>Pseudomonadati</taxon>
        <taxon>Myxococcota</taxon>
        <taxon>Polyangia</taxon>
        <taxon>Polyangiales</taxon>
        <taxon>Polyangiaceae</taxon>
        <taxon>Sorangium</taxon>
    </lineage>
</organism>
<protein>
    <recommendedName>
        <fullName evidence="1">DnaJ homologue subfamily C member 28 conserved domain-containing protein</fullName>
    </recommendedName>
</protein>
<dbReference type="InterPro" id="IPR018961">
    <property type="entry name" value="DnaJ_homolog_subfam-C_membr-28"/>
</dbReference>
<dbReference type="Pfam" id="PF09350">
    <property type="entry name" value="DJC28_CD"/>
    <property type="match status" value="1"/>
</dbReference>
<gene>
    <name evidence="2" type="ORF">BE18_50990</name>
</gene>
<dbReference type="AlphaFoldDB" id="A0A150T7E3"/>
<reference evidence="2 3" key="1">
    <citation type="submission" date="2014-02" db="EMBL/GenBank/DDBJ databases">
        <title>The small core and large imbalanced accessory genome model reveals a collaborative survival strategy of Sorangium cellulosum strains in nature.</title>
        <authorList>
            <person name="Han K."/>
            <person name="Peng R."/>
            <person name="Blom J."/>
            <person name="Li Y.-Z."/>
        </authorList>
    </citation>
    <scope>NUCLEOTIDE SEQUENCE [LARGE SCALE GENOMIC DNA]</scope>
    <source>
        <strain evidence="2 3">So0149</strain>
    </source>
</reference>
<evidence type="ECO:0000259" key="1">
    <source>
        <dbReference type="Pfam" id="PF09350"/>
    </source>
</evidence>
<dbReference type="EMBL" id="JEMC01001330">
    <property type="protein sequence ID" value="KYF97986.1"/>
    <property type="molecule type" value="Genomic_DNA"/>
</dbReference>
<sequence>MAFRGLDQLVESRIQGAIARGELDRLPGQGKPLKEDDLSGLSRDERMEVLLARCAGSAPEEVQLLREIADLREAIARAPAGPARQKLAQTLKDRTLRLTLLFEASGKHVLVGLLDGAARAGAKLAAGAGPEPRRPRSRDR</sequence>
<dbReference type="PANTHER" id="PTHR39158:SF1">
    <property type="entry name" value="DNAJ HOMOLOG SUBFAMILY C MEMBER 28"/>
    <property type="match status" value="1"/>
</dbReference>
<comment type="caution">
    <text evidence="2">The sequence shown here is derived from an EMBL/GenBank/DDBJ whole genome shotgun (WGS) entry which is preliminary data.</text>
</comment>
<feature type="domain" description="DnaJ homologue subfamily C member 28 conserved" evidence="1">
    <location>
        <begin position="9"/>
        <end position="75"/>
    </location>
</feature>
<dbReference type="PANTHER" id="PTHR39158">
    <property type="entry name" value="OS08G0560600 PROTEIN"/>
    <property type="match status" value="1"/>
</dbReference>
<dbReference type="InterPro" id="IPR052573">
    <property type="entry name" value="DnaJ_C_subfamily_28"/>
</dbReference>
<proteinExistence type="predicted"/>
<accession>A0A150T7E3</accession>
<evidence type="ECO:0000313" key="3">
    <source>
        <dbReference type="Proteomes" id="UP000075515"/>
    </source>
</evidence>
<dbReference type="Proteomes" id="UP000075515">
    <property type="component" value="Unassembled WGS sequence"/>
</dbReference>
<name>A0A150T7E3_SORCE</name>